<protein>
    <submittedName>
        <fullName evidence="1">Uncharacterized protein</fullName>
    </submittedName>
</protein>
<dbReference type="RefSeq" id="WP_039223785.1">
    <property type="nucleotide sequence ID" value="NZ_JWLW01000067.1"/>
</dbReference>
<proteinExistence type="predicted"/>
<comment type="caution">
    <text evidence="1">The sequence shown here is derived from an EMBL/GenBank/DDBJ whole genome shotgun (WGS) entry which is preliminary data.</text>
</comment>
<dbReference type="EMBL" id="JWLW01000067">
    <property type="protein sequence ID" value="KHT44127.1"/>
    <property type="molecule type" value="Genomic_DNA"/>
</dbReference>
<gene>
    <name evidence="1" type="ORF">RJ41_17985</name>
</gene>
<evidence type="ECO:0000313" key="1">
    <source>
        <dbReference type="EMBL" id="KHT44127.1"/>
    </source>
</evidence>
<dbReference type="OrthoDB" id="6322189at2"/>
<dbReference type="Proteomes" id="UP000031197">
    <property type="component" value="Unassembled WGS sequence"/>
</dbReference>
<keyword evidence="2" id="KW-1185">Reference proteome</keyword>
<name>A0A0B3XJN8_9ALTE</name>
<sequence>MKKALVVLAIIVAATFSWFAYLSVNADNRDQDAAQVPLITVMEILHASDLQAGVKQAVKEGNDEAVNSWMVQAREVGLAASLSSEDMDYLNSETAKDYVVFNAKRQLYNEAFEARYYALEEVETLKEQYPEAKDLFARTDALIEKRDAIIQQIGVAISGSEQPDEAALEEARKQWLAQAAN</sequence>
<reference evidence="1 2" key="1">
    <citation type="submission" date="2014-12" db="EMBL/GenBank/DDBJ databases">
        <title>Genome sequencing of Alteromonas marina AD001.</title>
        <authorList>
            <person name="Adrian T.G.S."/>
            <person name="Chan K.G."/>
        </authorList>
    </citation>
    <scope>NUCLEOTIDE SEQUENCE [LARGE SCALE GENOMIC DNA]</scope>
    <source>
        <strain evidence="1 2">AD001</strain>
    </source>
</reference>
<accession>A0A0B3XJN8</accession>
<evidence type="ECO:0000313" key="2">
    <source>
        <dbReference type="Proteomes" id="UP000031197"/>
    </source>
</evidence>
<organism evidence="1 2">
    <name type="scientific">Alteromonas marina</name>
    <dbReference type="NCBI Taxonomy" id="203795"/>
    <lineage>
        <taxon>Bacteria</taxon>
        <taxon>Pseudomonadati</taxon>
        <taxon>Pseudomonadota</taxon>
        <taxon>Gammaproteobacteria</taxon>
        <taxon>Alteromonadales</taxon>
        <taxon>Alteromonadaceae</taxon>
        <taxon>Alteromonas/Salinimonas group</taxon>
        <taxon>Alteromonas</taxon>
    </lineage>
</organism>
<dbReference type="AlphaFoldDB" id="A0A0B3XJN8"/>